<reference evidence="2" key="1">
    <citation type="submission" date="2022-11" db="EMBL/GenBank/DDBJ databases">
        <authorList>
            <person name="Hyden B.L."/>
            <person name="Feng K."/>
            <person name="Yates T."/>
            <person name="Jawdy S."/>
            <person name="Smart L.B."/>
            <person name="Muchero W."/>
        </authorList>
    </citation>
    <scope>NUCLEOTIDE SEQUENCE</scope>
    <source>
        <tissue evidence="2">Shoot tip</tissue>
    </source>
</reference>
<feature type="transmembrane region" description="Helical" evidence="1">
    <location>
        <begin position="105"/>
        <end position="125"/>
    </location>
</feature>
<keyword evidence="1" id="KW-1133">Transmembrane helix</keyword>
<evidence type="ECO:0000313" key="2">
    <source>
        <dbReference type="EMBL" id="KAJ6693696.1"/>
    </source>
</evidence>
<sequence length="231" mass="26008">MKALGFRVGAWLSLRFLFLTRFSAPVRVYNQLWLSYSGGPSSAEWLGGWLSVLGVGQFCVGFFSLLGVSRVLAFAAGWVVWVDVWQAPCFGSAIGLSVWGTRLLLLTFFPLLCCLGLPYELAFPFRLSWEKLFLACGRSVFGCWRVGGVLGCVTCLPCSLWELSLAWFGWFLSLSFLHRLRALEADLRVYMGCKWAVLGPFSWALLQAFRSLFRLGLGFIVCFLLRPFEFC</sequence>
<dbReference type="Proteomes" id="UP001151529">
    <property type="component" value="Chromosome 13"/>
</dbReference>
<feature type="transmembrane region" description="Helical" evidence="1">
    <location>
        <begin position="204"/>
        <end position="225"/>
    </location>
</feature>
<dbReference type="AlphaFoldDB" id="A0A9Q0PTC7"/>
<feature type="transmembrane region" description="Helical" evidence="1">
    <location>
        <begin position="47"/>
        <end position="66"/>
    </location>
</feature>
<name>A0A9Q0PTC7_SALVM</name>
<evidence type="ECO:0000313" key="3">
    <source>
        <dbReference type="Proteomes" id="UP001151529"/>
    </source>
</evidence>
<proteinExistence type="predicted"/>
<keyword evidence="1" id="KW-0472">Membrane</keyword>
<feature type="transmembrane region" description="Helical" evidence="1">
    <location>
        <begin position="78"/>
        <end position="99"/>
    </location>
</feature>
<feature type="transmembrane region" description="Helical" evidence="1">
    <location>
        <begin position="146"/>
        <end position="170"/>
    </location>
</feature>
<gene>
    <name evidence="2" type="ORF">OIU85_004470</name>
</gene>
<dbReference type="EMBL" id="JAPFFL010000011">
    <property type="protein sequence ID" value="KAJ6693696.1"/>
    <property type="molecule type" value="Genomic_DNA"/>
</dbReference>
<organism evidence="2 3">
    <name type="scientific">Salix viminalis</name>
    <name type="common">Common osier</name>
    <name type="synonym">Basket willow</name>
    <dbReference type="NCBI Taxonomy" id="40686"/>
    <lineage>
        <taxon>Eukaryota</taxon>
        <taxon>Viridiplantae</taxon>
        <taxon>Streptophyta</taxon>
        <taxon>Embryophyta</taxon>
        <taxon>Tracheophyta</taxon>
        <taxon>Spermatophyta</taxon>
        <taxon>Magnoliopsida</taxon>
        <taxon>eudicotyledons</taxon>
        <taxon>Gunneridae</taxon>
        <taxon>Pentapetalae</taxon>
        <taxon>rosids</taxon>
        <taxon>fabids</taxon>
        <taxon>Malpighiales</taxon>
        <taxon>Salicaceae</taxon>
        <taxon>Saliceae</taxon>
        <taxon>Salix</taxon>
    </lineage>
</organism>
<protein>
    <submittedName>
        <fullName evidence="2">Uncharacterized protein</fullName>
    </submittedName>
</protein>
<keyword evidence="3" id="KW-1185">Reference proteome</keyword>
<accession>A0A9Q0PTC7</accession>
<reference evidence="2" key="2">
    <citation type="journal article" date="2023" name="Int. J. Mol. Sci.">
        <title>De Novo Assembly and Annotation of 11 Diverse Shrub Willow (Salix) Genomes Reveals Novel Gene Organization in Sex-Linked Regions.</title>
        <authorList>
            <person name="Hyden B."/>
            <person name="Feng K."/>
            <person name="Yates T.B."/>
            <person name="Jawdy S."/>
            <person name="Cereghino C."/>
            <person name="Smart L.B."/>
            <person name="Muchero W."/>
        </authorList>
    </citation>
    <scope>NUCLEOTIDE SEQUENCE [LARGE SCALE GENOMIC DNA]</scope>
    <source>
        <tissue evidence="2">Shoot tip</tissue>
    </source>
</reference>
<comment type="caution">
    <text evidence="2">The sequence shown here is derived from an EMBL/GenBank/DDBJ whole genome shotgun (WGS) entry which is preliminary data.</text>
</comment>
<keyword evidence="1" id="KW-0812">Transmembrane</keyword>
<evidence type="ECO:0000256" key="1">
    <source>
        <dbReference type="SAM" id="Phobius"/>
    </source>
</evidence>